<dbReference type="PRINTS" id="PR00507">
    <property type="entry name" value="N12N6MTFRASE"/>
</dbReference>
<accession>A0A1G6TU72</accession>
<evidence type="ECO:0000256" key="5">
    <source>
        <dbReference type="ARBA" id="ARBA00047942"/>
    </source>
</evidence>
<dbReference type="Proteomes" id="UP000199452">
    <property type="component" value="Unassembled WGS sequence"/>
</dbReference>
<dbReference type="EC" id="2.1.1.72" evidence="1"/>
<dbReference type="GO" id="GO:0009007">
    <property type="term" value="F:site-specific DNA-methyltransferase (adenine-specific) activity"/>
    <property type="evidence" value="ECO:0007669"/>
    <property type="project" value="UniProtKB-EC"/>
</dbReference>
<sequence length="947" mass="109425">MKLVTQTPKKALKAFLKQKPLRSEIDVFKTNLIALLDKISVIEKRPKDETEEHLKNDLRDFLRDTYYRDTNAINTKDKKDLVIHLDKTTNSEVGVIIEAKRPTNIGEMVTADNPNKKALHELILYYLDERNKVGNFQLKQLVITNINEWYIIDANHFDKHIYNNTQIQNLYKTKVSDNKNNPFFYQEIEKLISKIDIEIPCVYFDIREYDTILRNNKKEDDRELSALLKILSPQHLLKIVTPNDSNSLNDKFYKELLHIIGLEEAKEDGKNIIRRKKESRFAASLIEATIEALQTEDVLHRLPDQSIYGSTKDERIFNIALELGITWINRILFLKLLEGQLITYHQGNKEYRFLNTETINDFDELFKLFHKVLAVNLSERSEAIKTKYGKVPYLNSSLFEISELEDQTIKINSLDNGGKLELIGTTILKEIKKKAATLPTLDYLFHFLDAYDFASEGTEDVQEDNKTIINASVLGKVFEKINGYKDGSIFTPAFITMYMCKQSIRLAVVEKFNEALSQKDKTLFDKFEDVKNYTSRLFKTQEILKANEIINSLRICDPAVGSGHFLVSSLNEIISIKAELGILADKEGNSISGYEIEIVNDELIITDPKTNILEYKLQNGKPLNKEIQRLQKALFYEKQNIIENCLFGVDINPNSVKICRLRLWIELLKNAYYKEETNFLELETLPNIDINIKCGNSLLSRFPLDADLSKALKSIKYDVKAYRGFVNDYKNEKSRDVKRGLQKIIDTIKTDFRTEIGNNDPKQIKLKKLSGDLFTLLNQGQIFELTPKEKKARKEKQTKLEADITKLSNEIEEIKSNAIYKNAFEWRFEFPEVLSNDGEFEGFDIIIANPPYIQHRELAHLSSNLKEHYNVYSGTADISSYFFEKALTVLKPKGILSVINSNKFFNAEYGKPLRAFLSNYNFKEIVNFEQVPIFDEALVSSAIFIIP</sequence>
<evidence type="ECO:0000313" key="9">
    <source>
        <dbReference type="EMBL" id="SDD32474.1"/>
    </source>
</evidence>
<dbReference type="GO" id="GO:0032259">
    <property type="term" value="P:methylation"/>
    <property type="evidence" value="ECO:0007669"/>
    <property type="project" value="UniProtKB-KW"/>
</dbReference>
<dbReference type="GO" id="GO:0006304">
    <property type="term" value="P:DNA modification"/>
    <property type="evidence" value="ECO:0007669"/>
    <property type="project" value="InterPro"/>
</dbReference>
<dbReference type="GO" id="GO:0003676">
    <property type="term" value="F:nucleic acid binding"/>
    <property type="evidence" value="ECO:0007669"/>
    <property type="project" value="InterPro"/>
</dbReference>
<feature type="domain" description="DUF7814" evidence="8">
    <location>
        <begin position="245"/>
        <end position="469"/>
    </location>
</feature>
<dbReference type="InterPro" id="IPR029063">
    <property type="entry name" value="SAM-dependent_MTases_sf"/>
</dbReference>
<dbReference type="InterPro" id="IPR056716">
    <property type="entry name" value="DUF7814"/>
</dbReference>
<evidence type="ECO:0000259" key="6">
    <source>
        <dbReference type="Pfam" id="PF07669"/>
    </source>
</evidence>
<comment type="catalytic activity">
    <reaction evidence="5">
        <text>a 2'-deoxyadenosine in DNA + S-adenosyl-L-methionine = an N(6)-methyl-2'-deoxyadenosine in DNA + S-adenosyl-L-homocysteine + H(+)</text>
        <dbReference type="Rhea" id="RHEA:15197"/>
        <dbReference type="Rhea" id="RHEA-COMP:12418"/>
        <dbReference type="Rhea" id="RHEA-COMP:12419"/>
        <dbReference type="ChEBI" id="CHEBI:15378"/>
        <dbReference type="ChEBI" id="CHEBI:57856"/>
        <dbReference type="ChEBI" id="CHEBI:59789"/>
        <dbReference type="ChEBI" id="CHEBI:90615"/>
        <dbReference type="ChEBI" id="CHEBI:90616"/>
        <dbReference type="EC" id="2.1.1.72"/>
    </reaction>
</comment>
<dbReference type="InterPro" id="IPR050953">
    <property type="entry name" value="N4_N6_ade-DNA_methylase"/>
</dbReference>
<dbReference type="InterPro" id="IPR002052">
    <property type="entry name" value="DNA_methylase_N6_adenine_CS"/>
</dbReference>
<dbReference type="Gene3D" id="3.40.50.150">
    <property type="entry name" value="Vaccinia Virus protein VP39"/>
    <property type="match status" value="2"/>
</dbReference>
<dbReference type="Pfam" id="PF23653">
    <property type="entry name" value="DUF7149"/>
    <property type="match status" value="1"/>
</dbReference>
<dbReference type="InterPro" id="IPR011639">
    <property type="entry name" value="MethylTrfase_TaqI-like_dom"/>
</dbReference>
<dbReference type="PROSITE" id="PS00092">
    <property type="entry name" value="N6_MTASE"/>
    <property type="match status" value="1"/>
</dbReference>
<dbReference type="SUPFAM" id="SSF53335">
    <property type="entry name" value="S-adenosyl-L-methionine-dependent methyltransferases"/>
    <property type="match status" value="1"/>
</dbReference>
<dbReference type="Pfam" id="PF25120">
    <property type="entry name" value="DUF7814"/>
    <property type="match status" value="1"/>
</dbReference>
<keyword evidence="10" id="KW-1185">Reference proteome</keyword>
<dbReference type="RefSeq" id="WP_092441055.1">
    <property type="nucleotide sequence ID" value="NZ_FMYP01000135.1"/>
</dbReference>
<dbReference type="STRING" id="1640674.SAMN05216323_11351"/>
<feature type="domain" description="Type II methyltransferase M.TaqI-like" evidence="6">
    <location>
        <begin position="644"/>
        <end position="934"/>
    </location>
</feature>
<dbReference type="EMBL" id="FMYP01000135">
    <property type="protein sequence ID" value="SDD32474.1"/>
    <property type="molecule type" value="Genomic_DNA"/>
</dbReference>
<evidence type="ECO:0000259" key="8">
    <source>
        <dbReference type="Pfam" id="PF25120"/>
    </source>
</evidence>
<name>A0A1G6TU72_9BACT</name>
<evidence type="ECO:0000256" key="1">
    <source>
        <dbReference type="ARBA" id="ARBA00011900"/>
    </source>
</evidence>
<evidence type="ECO:0000259" key="7">
    <source>
        <dbReference type="Pfam" id="PF23653"/>
    </source>
</evidence>
<protein>
    <recommendedName>
        <fullName evidence="1">site-specific DNA-methyltransferase (adenine-specific)</fullName>
        <ecNumber evidence="1">2.1.1.72</ecNumber>
    </recommendedName>
</protein>
<dbReference type="OrthoDB" id="32195at2"/>
<dbReference type="PANTHER" id="PTHR33841">
    <property type="entry name" value="DNA METHYLTRANSFERASE YEEA-RELATED"/>
    <property type="match status" value="1"/>
</dbReference>
<keyword evidence="4" id="KW-0949">S-adenosyl-L-methionine</keyword>
<dbReference type="InterPro" id="IPR055573">
    <property type="entry name" value="DUF7149"/>
</dbReference>
<evidence type="ECO:0000256" key="4">
    <source>
        <dbReference type="ARBA" id="ARBA00022691"/>
    </source>
</evidence>
<evidence type="ECO:0000313" key="10">
    <source>
        <dbReference type="Proteomes" id="UP000199452"/>
    </source>
</evidence>
<dbReference type="AlphaFoldDB" id="A0A1G6TU72"/>
<reference evidence="9 10" key="1">
    <citation type="submission" date="2016-09" db="EMBL/GenBank/DDBJ databases">
        <authorList>
            <person name="Capua I."/>
            <person name="De Benedictis P."/>
            <person name="Joannis T."/>
            <person name="Lombin L.H."/>
            <person name="Cattoli G."/>
        </authorList>
    </citation>
    <scope>NUCLEOTIDE SEQUENCE [LARGE SCALE GENOMIC DNA]</scope>
    <source>
        <strain evidence="9 10">A7P-90m</strain>
    </source>
</reference>
<evidence type="ECO:0000256" key="3">
    <source>
        <dbReference type="ARBA" id="ARBA00022679"/>
    </source>
</evidence>
<organism evidence="9 10">
    <name type="scientific">Williamwhitmania taraxaci</name>
    <dbReference type="NCBI Taxonomy" id="1640674"/>
    <lineage>
        <taxon>Bacteria</taxon>
        <taxon>Pseudomonadati</taxon>
        <taxon>Bacteroidota</taxon>
        <taxon>Bacteroidia</taxon>
        <taxon>Bacteroidales</taxon>
        <taxon>Williamwhitmaniaceae</taxon>
        <taxon>Williamwhitmania</taxon>
    </lineage>
</organism>
<keyword evidence="3" id="KW-0808">Transferase</keyword>
<dbReference type="PANTHER" id="PTHR33841:SF1">
    <property type="entry name" value="DNA METHYLTRANSFERASE A"/>
    <property type="match status" value="1"/>
</dbReference>
<gene>
    <name evidence="9" type="ORF">SAMN05216323_11351</name>
</gene>
<dbReference type="Pfam" id="PF07669">
    <property type="entry name" value="Eco57I"/>
    <property type="match status" value="1"/>
</dbReference>
<keyword evidence="2 9" id="KW-0489">Methyltransferase</keyword>
<evidence type="ECO:0000256" key="2">
    <source>
        <dbReference type="ARBA" id="ARBA00022603"/>
    </source>
</evidence>
<proteinExistence type="predicted"/>
<feature type="domain" description="DUF7149" evidence="7">
    <location>
        <begin position="7"/>
        <end position="244"/>
    </location>
</feature>